<evidence type="ECO:0000256" key="3">
    <source>
        <dbReference type="ARBA" id="ARBA00023163"/>
    </source>
</evidence>
<gene>
    <name evidence="6" type="ORF">PYX00_011621</name>
</gene>
<reference evidence="6" key="1">
    <citation type="journal article" date="2024" name="Gigascience">
        <title>Chromosome-level genome of the poultry shaft louse Menopon gallinae provides insight into the host-switching and adaptive evolution of parasitic lice.</title>
        <authorList>
            <person name="Xu Y."/>
            <person name="Ma L."/>
            <person name="Liu S."/>
            <person name="Liang Y."/>
            <person name="Liu Q."/>
            <person name="He Z."/>
            <person name="Tian L."/>
            <person name="Duan Y."/>
            <person name="Cai W."/>
            <person name="Li H."/>
            <person name="Song F."/>
        </authorList>
    </citation>
    <scope>NUCLEOTIDE SEQUENCE</scope>
    <source>
        <strain evidence="6">Cailab_2023a</strain>
    </source>
</reference>
<dbReference type="GO" id="GO:0000993">
    <property type="term" value="F:RNA polymerase II complex binding"/>
    <property type="evidence" value="ECO:0007669"/>
    <property type="project" value="TreeGrafter"/>
</dbReference>
<dbReference type="GO" id="GO:0006355">
    <property type="term" value="P:regulation of DNA-templated transcription"/>
    <property type="evidence" value="ECO:0007669"/>
    <property type="project" value="InterPro"/>
</dbReference>
<sequence>MSCGMLKTSASFRSEGCDNCPALCLKDSARNVFECTSDSFKGLVHVSNSKLSWVAKWLRISGCKSGLYALTVAGELPEHCIEDLRREGKVYVPRNKPFSL</sequence>
<dbReference type="PANTHER" id="PTHR12882">
    <property type="entry name" value="SUPPRESSOR OF TY 4"/>
    <property type="match status" value="1"/>
</dbReference>
<dbReference type="InterPro" id="IPR038510">
    <property type="entry name" value="Spt4_sf"/>
</dbReference>
<dbReference type="GO" id="GO:0140673">
    <property type="term" value="P:transcription elongation-coupled chromatin remodeling"/>
    <property type="evidence" value="ECO:0007669"/>
    <property type="project" value="InterPro"/>
</dbReference>
<dbReference type="AlphaFoldDB" id="A0AAW2H7Y5"/>
<proteinExistence type="inferred from homology"/>
<dbReference type="SMART" id="SM01389">
    <property type="entry name" value="Spt4"/>
    <property type="match status" value="1"/>
</dbReference>
<dbReference type="Pfam" id="PF06093">
    <property type="entry name" value="Spt4"/>
    <property type="match status" value="1"/>
</dbReference>
<feature type="domain" description="Spt4/RpoE2 zinc finger" evidence="5">
    <location>
        <begin position="1"/>
        <end position="73"/>
    </location>
</feature>
<evidence type="ECO:0000256" key="2">
    <source>
        <dbReference type="ARBA" id="ARBA00010464"/>
    </source>
</evidence>
<organism evidence="6">
    <name type="scientific">Menopon gallinae</name>
    <name type="common">poultry shaft louse</name>
    <dbReference type="NCBI Taxonomy" id="328185"/>
    <lineage>
        <taxon>Eukaryota</taxon>
        <taxon>Metazoa</taxon>
        <taxon>Ecdysozoa</taxon>
        <taxon>Arthropoda</taxon>
        <taxon>Hexapoda</taxon>
        <taxon>Insecta</taxon>
        <taxon>Pterygota</taxon>
        <taxon>Neoptera</taxon>
        <taxon>Paraneoptera</taxon>
        <taxon>Psocodea</taxon>
        <taxon>Troctomorpha</taxon>
        <taxon>Phthiraptera</taxon>
        <taxon>Amblycera</taxon>
        <taxon>Menoponidae</taxon>
        <taxon>Menopon</taxon>
    </lineage>
</organism>
<comment type="similarity">
    <text evidence="2">Belongs to the SPT4 family.</text>
</comment>
<evidence type="ECO:0000259" key="5">
    <source>
        <dbReference type="SMART" id="SM01389"/>
    </source>
</evidence>
<keyword evidence="3" id="KW-0804">Transcription</keyword>
<accession>A0AAW2H7Y5</accession>
<dbReference type="Gene3D" id="3.30.40.210">
    <property type="match status" value="1"/>
</dbReference>
<name>A0AAW2H7Y5_9NEOP</name>
<comment type="caution">
    <text evidence="6">The sequence shown here is derived from an EMBL/GenBank/DDBJ whole genome shotgun (WGS) entry which is preliminary data.</text>
</comment>
<dbReference type="GO" id="GO:0008270">
    <property type="term" value="F:zinc ion binding"/>
    <property type="evidence" value="ECO:0007669"/>
    <property type="project" value="InterPro"/>
</dbReference>
<dbReference type="SUPFAM" id="SSF63393">
    <property type="entry name" value="RNA polymerase subunits"/>
    <property type="match status" value="1"/>
</dbReference>
<dbReference type="InterPro" id="IPR029040">
    <property type="entry name" value="RPABC4/Spt4"/>
</dbReference>
<evidence type="ECO:0000256" key="4">
    <source>
        <dbReference type="ARBA" id="ARBA00023242"/>
    </source>
</evidence>
<dbReference type="PANTHER" id="PTHR12882:SF1">
    <property type="entry name" value="TRANSCRIPTION ELONGATION FACTOR SPT4"/>
    <property type="match status" value="1"/>
</dbReference>
<dbReference type="InterPro" id="IPR009287">
    <property type="entry name" value="Spt4"/>
</dbReference>
<dbReference type="EMBL" id="JARGDH010000006">
    <property type="protein sequence ID" value="KAL0265904.1"/>
    <property type="molecule type" value="Genomic_DNA"/>
</dbReference>
<evidence type="ECO:0000256" key="1">
    <source>
        <dbReference type="ARBA" id="ARBA00004123"/>
    </source>
</evidence>
<keyword evidence="4" id="KW-0539">Nucleus</keyword>
<comment type="subcellular location">
    <subcellularLocation>
        <location evidence="1">Nucleus</location>
    </subcellularLocation>
</comment>
<dbReference type="PIRSF" id="PIRSF025023">
    <property type="entry name" value="Spt4"/>
    <property type="match status" value="1"/>
</dbReference>
<dbReference type="CDD" id="cd07973">
    <property type="entry name" value="Spt4"/>
    <property type="match status" value="1"/>
</dbReference>
<evidence type="ECO:0000313" key="6">
    <source>
        <dbReference type="EMBL" id="KAL0265904.1"/>
    </source>
</evidence>
<dbReference type="InterPro" id="IPR022800">
    <property type="entry name" value="Spt4/RpoE2_Znf"/>
</dbReference>
<dbReference type="GO" id="GO:0032044">
    <property type="term" value="C:DSIF complex"/>
    <property type="evidence" value="ECO:0007669"/>
    <property type="project" value="TreeGrafter"/>
</dbReference>
<protein>
    <recommendedName>
        <fullName evidence="5">Spt4/RpoE2 zinc finger domain-containing protein</fullName>
    </recommendedName>
</protein>